<reference evidence="3" key="1">
    <citation type="journal article" date="2015" name="Nature">
        <title>Complex archaea that bridge the gap between prokaryotes and eukaryotes.</title>
        <authorList>
            <person name="Spang A."/>
            <person name="Saw J.H."/>
            <person name="Jorgensen S.L."/>
            <person name="Zaremba-Niedzwiedzka K."/>
            <person name="Martijn J."/>
            <person name="Lind A.E."/>
            <person name="van Eijk R."/>
            <person name="Schleper C."/>
            <person name="Guy L."/>
            <person name="Ettema T.J."/>
        </authorList>
    </citation>
    <scope>NUCLEOTIDE SEQUENCE</scope>
</reference>
<keyword evidence="1" id="KW-0472">Membrane</keyword>
<organism evidence="3">
    <name type="scientific">marine sediment metagenome</name>
    <dbReference type="NCBI Taxonomy" id="412755"/>
    <lineage>
        <taxon>unclassified sequences</taxon>
        <taxon>metagenomes</taxon>
        <taxon>ecological metagenomes</taxon>
    </lineage>
</organism>
<dbReference type="InterPro" id="IPR012495">
    <property type="entry name" value="TadE-like_dom"/>
</dbReference>
<proteinExistence type="predicted"/>
<keyword evidence="1" id="KW-0812">Transmembrane</keyword>
<evidence type="ECO:0000313" key="3">
    <source>
        <dbReference type="EMBL" id="KKK80895.1"/>
    </source>
</evidence>
<gene>
    <name evidence="3" type="ORF">LCGC14_2818920</name>
</gene>
<protein>
    <recommendedName>
        <fullName evidence="2">TadE-like domain-containing protein</fullName>
    </recommendedName>
</protein>
<sequence length="176" mass="19565">MKGFLKHRFRPSEAGGVTIEFVILLPLVLYFFFLALETGLWSAREITLRRATNLAVRDVRLSTGTTPSYDAMKALICERSVFEAGCLEGIRIEMQAKPVADWADFSGPAPCVDRDEDYDPANGFLPGQQNNLMMMRVCRLFDPLLPGTGLGRRLPEGSDSQYGVRVTTAFVTEPRG</sequence>
<dbReference type="EMBL" id="LAZR01053370">
    <property type="protein sequence ID" value="KKK80895.1"/>
    <property type="molecule type" value="Genomic_DNA"/>
</dbReference>
<name>A0A0F8Z4I3_9ZZZZ</name>
<comment type="caution">
    <text evidence="3">The sequence shown here is derived from an EMBL/GenBank/DDBJ whole genome shotgun (WGS) entry which is preliminary data.</text>
</comment>
<accession>A0A0F8Z4I3</accession>
<dbReference type="Pfam" id="PF07811">
    <property type="entry name" value="TadE"/>
    <property type="match status" value="1"/>
</dbReference>
<feature type="transmembrane region" description="Helical" evidence="1">
    <location>
        <begin position="21"/>
        <end position="43"/>
    </location>
</feature>
<keyword evidence="1" id="KW-1133">Transmembrane helix</keyword>
<evidence type="ECO:0000259" key="2">
    <source>
        <dbReference type="Pfam" id="PF07811"/>
    </source>
</evidence>
<dbReference type="AlphaFoldDB" id="A0A0F8Z4I3"/>
<feature type="domain" description="TadE-like" evidence="2">
    <location>
        <begin position="15"/>
        <end position="57"/>
    </location>
</feature>
<evidence type="ECO:0000256" key="1">
    <source>
        <dbReference type="SAM" id="Phobius"/>
    </source>
</evidence>